<dbReference type="InterPro" id="IPR001245">
    <property type="entry name" value="Ser-Thr/Tyr_kinase_cat_dom"/>
</dbReference>
<accession>L7FLV5</accession>
<dbReference type="Gene3D" id="1.10.510.10">
    <property type="entry name" value="Transferase(Phosphotransferase) domain 1"/>
    <property type="match status" value="1"/>
</dbReference>
<dbReference type="InterPro" id="IPR017441">
    <property type="entry name" value="Protein_kinase_ATP_BS"/>
</dbReference>
<keyword evidence="5" id="KW-0812">Transmembrane</keyword>
<keyword evidence="3 4" id="KW-0067">ATP-binding</keyword>
<dbReference type="OrthoDB" id="300641at2759"/>
<sequence>MLENSLFVVFLFFSCVLSLVWCDAGSAILYMKECSTTTDPGWFCAYGVTHQFYFTKDYYKSEYKIFVESIDDDVPTKEFFFNENGINLKSLSVCLAKPASKVIIYDGYRPEPFFISFNCSSRTSVTDGYQPQIEVRYHSLHLHSKIDQRFVILSYRNIGETVPNLSINGVVPQSVNFQFENALSLGTALSKTRFLFTGKSDESLITFNSTKTTGLIAKSVCTRNGLSRFLIFQTPEITNNVGTSMCKCVTSSEYITGSNTFNFPDCMYNGTLFDLDLTTLMPKSEESILIRIYVKEWYSMIFKLNQKYRVFGIDSNTLSMSLQLLDLQNTKVEFDIFVNVYGFRVMSSGEFYFKRGVQIVTSTLSQGYENNIVFTVENTFLYSGMLLKKCGKRVVYNNGPEYLCHCNFTNSQWEDYGNDTKYKNDCYDPSLKKGLILQIDSPTYSISSYEEWSKLKVLSSLTTLTGNATITINEITVFGNVIIENTIEIGSTITFKKGGSIIVKSGAILRLGKSTKFVFKNYSSNINMNGSIVVEKGGKVEFMDPLNTFMFDYLNDTKTPIELFSFEETQNATSFAKYNSLIDGKLYRVFQANNIDNTVVCNLTQMDYKSHKSYESNIIHCPINSVNAVISLKIDTFEQKEEFLGHFVQKNKILKFIKSANYNTKFDDENFPNVLLVDDNSIQIGDVKIVNQTNKVLVGNKFGFKSTSKSQNIKSENTEKTIVFDTTFSCVALLNTLQLTEKCLACKNDYYIENTTCNIISTQCILSSKNTQFSICEKCNLKYEAFKYECVVCSENCLHCVNKKCVMCESGFNLSNGICEPVDKFLNNVILYENQEVKKCSIGFYNSQEKCLSCDTNCVSCENKEKCNVCESTYLLNFNGKCVLQSGALLSTNYQILSCKKPLILRENVCEQCSTLYGNLCEYCDAKTCLKCSSNGVVNITDGHCVDVTRSSCTNTVNTFCTSCVNKNLIINTEGICVDYDEHCSVTTKDKKCLICNNKYHLNSSYYCEVVTTQNENCLVLNEVEDRCIHCEIGFYVSNFICEKCAENCENCFNNSKCLNCKENYFLKDDGSCVENSQITSNCYKMIKGTSQCALCDISYFRNTNGKCEMCIENCNECNQFNFCLQCEPNYFLLTNNTKCISNDLLTNCVVKSSIGCTICSSGFYLKNQLCESCSTFISNCELCENTGKCISCAQNFVLLNSNCVAKNLIQKCSKVKDSKCTKCAFWFIPSPSGTSCQSKAVWWVILLIVLVILLIIVILTITIGYMINKGLKRVHEESTRQKTCIFDIKRSNVRFVKTNSMDIVVSAEKITFEDEHENEINVDKECRSLFCVGNTSKNTIKVQFSLKESTFKYSIRTEPQIASIPKKKACEFEIFLTPKCSCKIVDEIMLIYSNLESGDHSQLPFQISAETKMSSKIDPDELVEEKKLGEGSFGIVYKGTFRGNVVAIKKMKQFCECEENYDEFENEIKMLEKFRSEYIVHFYGAVFIPSKICMVSEFAQYGSLQDLMKKKRNEEIEMKLRVKFMLDGAKGILYLHENGILHRDIKPDNILIFSLNVNELITAKLTDFGSARNINMLLTNMTFTKGIGTPIYMAPEVLKQEKYKKSADVYSFGISMFEVFGWCEAYPKTQFMFPWKIAEFVMAGNHLKRINEVPINLFEIVGKCWSYNQLERIGIEQVVKELQNSLL</sequence>
<evidence type="ECO:0000313" key="8">
    <source>
        <dbReference type="EMBL" id="ELP87643.1"/>
    </source>
</evidence>
<keyword evidence="2 4" id="KW-0547">Nucleotide-binding</keyword>
<feature type="chain" id="PRO_5003973771" evidence="6">
    <location>
        <begin position="23"/>
        <end position="1688"/>
    </location>
</feature>
<keyword evidence="1" id="KW-0723">Serine/threonine-protein kinase</keyword>
<evidence type="ECO:0000313" key="9">
    <source>
        <dbReference type="Proteomes" id="UP000014680"/>
    </source>
</evidence>
<gene>
    <name evidence="8" type="ORF">EIN_195170</name>
</gene>
<feature type="binding site" evidence="4">
    <location>
        <position position="1451"/>
    </location>
    <ligand>
        <name>ATP</name>
        <dbReference type="ChEBI" id="CHEBI:30616"/>
    </ligand>
</feature>
<evidence type="ECO:0000256" key="1">
    <source>
        <dbReference type="ARBA" id="ARBA00022527"/>
    </source>
</evidence>
<keyword evidence="6" id="KW-0732">Signal</keyword>
<evidence type="ECO:0000259" key="7">
    <source>
        <dbReference type="PROSITE" id="PS50011"/>
    </source>
</evidence>
<dbReference type="Proteomes" id="UP000014680">
    <property type="component" value="Unassembled WGS sequence"/>
</dbReference>
<feature type="domain" description="Protein kinase" evidence="7">
    <location>
        <begin position="1423"/>
        <end position="1688"/>
    </location>
</feature>
<protein>
    <submittedName>
        <fullName evidence="8">Protein serine/threonine kinase, putative</fullName>
        <ecNumber evidence="8">2.7.10.2</ecNumber>
    </submittedName>
</protein>
<keyword evidence="9" id="KW-1185">Reference proteome</keyword>
<dbReference type="Gene3D" id="3.30.200.20">
    <property type="entry name" value="Phosphorylase Kinase, domain 1"/>
    <property type="match status" value="1"/>
</dbReference>
<dbReference type="GO" id="GO:0004715">
    <property type="term" value="F:non-membrane spanning protein tyrosine kinase activity"/>
    <property type="evidence" value="ECO:0007669"/>
    <property type="project" value="UniProtKB-EC"/>
</dbReference>
<organism evidence="8 9">
    <name type="scientific">Entamoeba invadens IP1</name>
    <dbReference type="NCBI Taxonomy" id="370355"/>
    <lineage>
        <taxon>Eukaryota</taxon>
        <taxon>Amoebozoa</taxon>
        <taxon>Evosea</taxon>
        <taxon>Archamoebae</taxon>
        <taxon>Mastigamoebida</taxon>
        <taxon>Entamoebidae</taxon>
        <taxon>Entamoeba</taxon>
    </lineage>
</organism>
<keyword evidence="8" id="KW-0808">Transferase</keyword>
<dbReference type="PROSITE" id="PS00107">
    <property type="entry name" value="PROTEIN_KINASE_ATP"/>
    <property type="match status" value="1"/>
</dbReference>
<dbReference type="Gene3D" id="2.10.220.10">
    <property type="entry name" value="Hormone Receptor, Insulin-like Growth Factor Receptor 1, Chain A, domain 2"/>
    <property type="match status" value="3"/>
</dbReference>
<keyword evidence="5" id="KW-0472">Membrane</keyword>
<dbReference type="EMBL" id="KB206840">
    <property type="protein sequence ID" value="ELP87643.1"/>
    <property type="molecule type" value="Genomic_DNA"/>
</dbReference>
<keyword evidence="5" id="KW-1133">Transmembrane helix</keyword>
<dbReference type="GO" id="GO:0005524">
    <property type="term" value="F:ATP binding"/>
    <property type="evidence" value="ECO:0007669"/>
    <property type="project" value="UniProtKB-UniRule"/>
</dbReference>
<evidence type="ECO:0000256" key="3">
    <source>
        <dbReference type="ARBA" id="ARBA00022840"/>
    </source>
</evidence>
<dbReference type="InterPro" id="IPR000742">
    <property type="entry name" value="EGF"/>
</dbReference>
<dbReference type="PROSITE" id="PS00108">
    <property type="entry name" value="PROTEIN_KINASE_ST"/>
    <property type="match status" value="1"/>
</dbReference>
<dbReference type="PANTHER" id="PTHR45756:SF1">
    <property type="entry name" value="PROTEIN KINASE DOMAIN CONTAINING PROTEIN"/>
    <property type="match status" value="1"/>
</dbReference>
<dbReference type="InterPro" id="IPR011009">
    <property type="entry name" value="Kinase-like_dom_sf"/>
</dbReference>
<dbReference type="SUPFAM" id="SSF57184">
    <property type="entry name" value="Growth factor receptor domain"/>
    <property type="match status" value="4"/>
</dbReference>
<dbReference type="EC" id="2.7.10.2" evidence="8"/>
<dbReference type="Pfam" id="PF07714">
    <property type="entry name" value="PK_Tyr_Ser-Thr"/>
    <property type="match status" value="1"/>
</dbReference>
<dbReference type="GeneID" id="14886623"/>
<evidence type="ECO:0000256" key="4">
    <source>
        <dbReference type="PROSITE-ProRule" id="PRU10141"/>
    </source>
</evidence>
<dbReference type="InterPro" id="IPR006212">
    <property type="entry name" value="Furin_repeat"/>
</dbReference>
<evidence type="ECO:0000256" key="6">
    <source>
        <dbReference type="SAM" id="SignalP"/>
    </source>
</evidence>
<dbReference type="InterPro" id="IPR009030">
    <property type="entry name" value="Growth_fac_rcpt_cys_sf"/>
</dbReference>
<dbReference type="VEuPathDB" id="AmoebaDB:EIN_195170"/>
<evidence type="ECO:0000256" key="5">
    <source>
        <dbReference type="SAM" id="Phobius"/>
    </source>
</evidence>
<dbReference type="KEGG" id="eiv:EIN_195170"/>
<dbReference type="RefSeq" id="XP_004254414.1">
    <property type="nucleotide sequence ID" value="XM_004254366.1"/>
</dbReference>
<dbReference type="InterPro" id="IPR008271">
    <property type="entry name" value="Ser/Thr_kinase_AS"/>
</dbReference>
<dbReference type="SUPFAM" id="SSF56112">
    <property type="entry name" value="Protein kinase-like (PK-like)"/>
    <property type="match status" value="1"/>
</dbReference>
<name>L7FLV5_ENTIV</name>
<evidence type="ECO:0000256" key="2">
    <source>
        <dbReference type="ARBA" id="ARBA00022741"/>
    </source>
</evidence>
<proteinExistence type="predicted"/>
<feature type="transmembrane region" description="Helical" evidence="5">
    <location>
        <begin position="1241"/>
        <end position="1268"/>
    </location>
</feature>
<keyword evidence="8" id="KW-0418">Kinase</keyword>
<reference evidence="8 9" key="1">
    <citation type="submission" date="2012-10" db="EMBL/GenBank/DDBJ databases">
        <authorList>
            <person name="Zafar N."/>
            <person name="Inman J."/>
            <person name="Hall N."/>
            <person name="Lorenzi H."/>
            <person name="Caler E."/>
        </authorList>
    </citation>
    <scope>NUCLEOTIDE SEQUENCE [LARGE SCALE GENOMIC DNA]</scope>
    <source>
        <strain evidence="8 9">IP1</strain>
    </source>
</reference>
<dbReference type="PROSITE" id="PS50011">
    <property type="entry name" value="PROTEIN_KINASE_DOM"/>
    <property type="match status" value="1"/>
</dbReference>
<dbReference type="SMART" id="SM00181">
    <property type="entry name" value="EGF"/>
    <property type="match status" value="5"/>
</dbReference>
<dbReference type="InterPro" id="IPR000719">
    <property type="entry name" value="Prot_kinase_dom"/>
</dbReference>
<dbReference type="InterPro" id="IPR053215">
    <property type="entry name" value="TKL_Ser/Thr_kinase"/>
</dbReference>
<feature type="signal peptide" evidence="6">
    <location>
        <begin position="1"/>
        <end position="22"/>
    </location>
</feature>
<dbReference type="PANTHER" id="PTHR45756">
    <property type="entry name" value="PALMITOYLTRANSFERASE"/>
    <property type="match status" value="1"/>
</dbReference>
<dbReference type="SMART" id="SM00261">
    <property type="entry name" value="FU"/>
    <property type="match status" value="6"/>
</dbReference>
<dbReference type="SMART" id="SM00220">
    <property type="entry name" value="S_TKc"/>
    <property type="match status" value="1"/>
</dbReference>